<dbReference type="Gene3D" id="2.40.50.100">
    <property type="match status" value="1"/>
</dbReference>
<evidence type="ECO:0000259" key="5">
    <source>
        <dbReference type="Pfam" id="PF25973"/>
    </source>
</evidence>
<dbReference type="Proteomes" id="UP000001962">
    <property type="component" value="Chromosome"/>
</dbReference>
<dbReference type="KEGG" id="aeh:Mlg_0883"/>
<evidence type="ECO:0000259" key="4">
    <source>
        <dbReference type="Pfam" id="PF25954"/>
    </source>
</evidence>
<comment type="similarity">
    <text evidence="1">Belongs to the membrane fusion protein (MFP) (TC 8.A.1) family.</text>
</comment>
<organism evidence="7 8">
    <name type="scientific">Alkalilimnicola ehrlichii (strain ATCC BAA-1101 / DSM 17681 / MLHE-1)</name>
    <dbReference type="NCBI Taxonomy" id="187272"/>
    <lineage>
        <taxon>Bacteria</taxon>
        <taxon>Pseudomonadati</taxon>
        <taxon>Pseudomonadota</taxon>
        <taxon>Gammaproteobacteria</taxon>
        <taxon>Chromatiales</taxon>
        <taxon>Ectothiorhodospiraceae</taxon>
        <taxon>Alkalilimnicola</taxon>
    </lineage>
</organism>
<keyword evidence="3" id="KW-0732">Signal</keyword>
<evidence type="ECO:0000259" key="6">
    <source>
        <dbReference type="Pfam" id="PF25975"/>
    </source>
</evidence>
<feature type="coiled-coil region" evidence="2">
    <location>
        <begin position="104"/>
        <end position="162"/>
    </location>
</feature>
<proteinExistence type="inferred from homology"/>
<dbReference type="SUPFAM" id="SSF111369">
    <property type="entry name" value="HlyD-like secretion proteins"/>
    <property type="match status" value="1"/>
</dbReference>
<dbReference type="Gene3D" id="1.10.287.470">
    <property type="entry name" value="Helix hairpin bin"/>
    <property type="match status" value="1"/>
</dbReference>
<dbReference type="PANTHER" id="PTHR30469">
    <property type="entry name" value="MULTIDRUG RESISTANCE PROTEIN MDTA"/>
    <property type="match status" value="1"/>
</dbReference>
<keyword evidence="2" id="KW-0175">Coiled coil</keyword>
<dbReference type="AlphaFoldDB" id="Q0AAA0"/>
<dbReference type="EMBL" id="CP000453">
    <property type="protein sequence ID" value="ABI56237.1"/>
    <property type="molecule type" value="Genomic_DNA"/>
</dbReference>
<dbReference type="OrthoDB" id="5696526at2"/>
<accession>Q0AAA0</accession>
<dbReference type="Gene3D" id="2.40.420.20">
    <property type="match status" value="1"/>
</dbReference>
<name>Q0AAA0_ALKEH</name>
<dbReference type="HOGENOM" id="CLU_018816_1_0_6"/>
<evidence type="ECO:0000313" key="7">
    <source>
        <dbReference type="EMBL" id="ABI56237.1"/>
    </source>
</evidence>
<dbReference type="Pfam" id="PF25954">
    <property type="entry name" value="Beta-barrel_RND_2"/>
    <property type="match status" value="1"/>
</dbReference>
<evidence type="ECO:0000256" key="3">
    <source>
        <dbReference type="SAM" id="SignalP"/>
    </source>
</evidence>
<protein>
    <submittedName>
        <fullName evidence="7">Efflux transporter, RND family, MFP subunit</fullName>
    </submittedName>
</protein>
<feature type="chain" id="PRO_5004167898" evidence="3">
    <location>
        <begin position="34"/>
        <end position="363"/>
    </location>
</feature>
<feature type="domain" description="CzcB-like C-terminal circularly permuted SH3-like" evidence="6">
    <location>
        <begin position="286"/>
        <end position="342"/>
    </location>
</feature>
<keyword evidence="8" id="KW-1185">Reference proteome</keyword>
<dbReference type="NCBIfam" id="TIGR01730">
    <property type="entry name" value="RND_mfp"/>
    <property type="match status" value="1"/>
</dbReference>
<feature type="signal peptide" evidence="3">
    <location>
        <begin position="1"/>
        <end position="33"/>
    </location>
</feature>
<sequence>MPYPPRTTVAPRLPALLLLLGLLAGVGPSDARADDNDRDAPRATPVIGVEITPRDLSRRVSVAGNLEPLRRVRVTSRIAGALSELDAEVGDRVAEGELLARIDVSEQRAELARAEARLVDAEARYERYRRLRERDLASTAEFEAMEAELRVAQSERELWRARVRHGEVRAPLDGTVLHRPVEAGDGIGSGDLLFELAEVDTLLARIGVSELDIQHLQRGQTALLRPDALGGEPIAGEIRRIHPSADPSSRLVTVEVAIDAETPAGRLRPGYLTRVTLMVDPRPGRLAVPSQALGAAAPGEHYVYVIANGQLEQREVQAGVSRRGWTEILQGLATGEVVLAVNPLTFNEGDRVRVIQWYAGDDG</sequence>
<reference evidence="8" key="1">
    <citation type="submission" date="2006-08" db="EMBL/GenBank/DDBJ databases">
        <title>Complete sequence of Alkalilimnicola ehrilichei MLHE-1.</title>
        <authorList>
            <person name="Copeland A."/>
            <person name="Lucas S."/>
            <person name="Lapidus A."/>
            <person name="Barry K."/>
            <person name="Detter J.C."/>
            <person name="Glavina del Rio T."/>
            <person name="Hammon N."/>
            <person name="Israni S."/>
            <person name="Dalin E."/>
            <person name="Tice H."/>
            <person name="Pitluck S."/>
            <person name="Sims D."/>
            <person name="Brettin T."/>
            <person name="Bruce D."/>
            <person name="Han C."/>
            <person name="Tapia R."/>
            <person name="Gilna P."/>
            <person name="Schmutz J."/>
            <person name="Larimer F."/>
            <person name="Land M."/>
            <person name="Hauser L."/>
            <person name="Kyrpides N."/>
            <person name="Mikhailova N."/>
            <person name="Oremland R.S."/>
            <person name="Hoeft S.E."/>
            <person name="Switzer-Blum J."/>
            <person name="Kulp T."/>
            <person name="King G."/>
            <person name="Tabita R."/>
            <person name="Witte B."/>
            <person name="Santini J.M."/>
            <person name="Basu P."/>
            <person name="Hollibaugh J.T."/>
            <person name="Xie G."/>
            <person name="Stolz J.F."/>
            <person name="Richardson P."/>
        </authorList>
    </citation>
    <scope>NUCLEOTIDE SEQUENCE [LARGE SCALE GENOMIC DNA]</scope>
    <source>
        <strain evidence="8">ATCC BAA-1101 / DSM 17681 / MLHE-1</strain>
    </source>
</reference>
<feature type="domain" description="CusB-like beta-barrel" evidence="4">
    <location>
        <begin position="207"/>
        <end position="278"/>
    </location>
</feature>
<evidence type="ECO:0000313" key="8">
    <source>
        <dbReference type="Proteomes" id="UP000001962"/>
    </source>
</evidence>
<dbReference type="GO" id="GO:1990281">
    <property type="term" value="C:efflux pump complex"/>
    <property type="evidence" value="ECO:0007669"/>
    <property type="project" value="TreeGrafter"/>
</dbReference>
<dbReference type="GO" id="GO:0015562">
    <property type="term" value="F:efflux transmembrane transporter activity"/>
    <property type="evidence" value="ECO:0007669"/>
    <property type="project" value="TreeGrafter"/>
</dbReference>
<dbReference type="Gene3D" id="2.40.30.170">
    <property type="match status" value="1"/>
</dbReference>
<dbReference type="Pfam" id="PF25973">
    <property type="entry name" value="BSH_CzcB"/>
    <property type="match status" value="1"/>
</dbReference>
<evidence type="ECO:0000256" key="1">
    <source>
        <dbReference type="ARBA" id="ARBA00009477"/>
    </source>
</evidence>
<dbReference type="InterPro" id="IPR058649">
    <property type="entry name" value="CzcB_C"/>
</dbReference>
<dbReference type="InterPro" id="IPR058647">
    <property type="entry name" value="BSH_CzcB-like"/>
</dbReference>
<evidence type="ECO:0000256" key="2">
    <source>
        <dbReference type="SAM" id="Coils"/>
    </source>
</evidence>
<dbReference type="InterPro" id="IPR058792">
    <property type="entry name" value="Beta-barrel_RND_2"/>
</dbReference>
<dbReference type="eggNOG" id="COG0845">
    <property type="taxonomic scope" value="Bacteria"/>
</dbReference>
<dbReference type="RefSeq" id="WP_011628632.1">
    <property type="nucleotide sequence ID" value="NC_008340.1"/>
</dbReference>
<gene>
    <name evidence="7" type="ordered locus">Mlg_0883</name>
</gene>
<dbReference type="Pfam" id="PF25975">
    <property type="entry name" value="CzcB_C"/>
    <property type="match status" value="1"/>
</dbReference>
<dbReference type="InterPro" id="IPR006143">
    <property type="entry name" value="RND_pump_MFP"/>
</dbReference>
<feature type="domain" description="CzcB-like barrel-sandwich hybrid" evidence="5">
    <location>
        <begin position="72"/>
        <end position="197"/>
    </location>
</feature>